<dbReference type="GO" id="GO:0005829">
    <property type="term" value="C:cytosol"/>
    <property type="evidence" value="ECO:0007669"/>
    <property type="project" value="TreeGrafter"/>
</dbReference>
<gene>
    <name evidence="9" type="ORF">HMPREF3233_00153</name>
</gene>
<protein>
    <submittedName>
        <fullName evidence="9">Radical SAM domain protein</fullName>
    </submittedName>
</protein>
<dbReference type="PANTHER" id="PTHR43409">
    <property type="entry name" value="ANAEROBIC MAGNESIUM-PROTOPORPHYRIN IX MONOMETHYL ESTER CYCLASE-RELATED"/>
    <property type="match status" value="1"/>
</dbReference>
<dbReference type="SFLD" id="SFLDG01123">
    <property type="entry name" value="methyltransferase_(Class_B)"/>
    <property type="match status" value="1"/>
</dbReference>
<dbReference type="Gene3D" id="3.80.30.20">
    <property type="entry name" value="tm_1862 like domain"/>
    <property type="match status" value="1"/>
</dbReference>
<evidence type="ECO:0000256" key="6">
    <source>
        <dbReference type="ARBA" id="ARBA00023004"/>
    </source>
</evidence>
<dbReference type="InterPro" id="IPR006638">
    <property type="entry name" value="Elp3/MiaA/NifB-like_rSAM"/>
</dbReference>
<dbReference type="GO" id="GO:0003824">
    <property type="term" value="F:catalytic activity"/>
    <property type="evidence" value="ECO:0007669"/>
    <property type="project" value="InterPro"/>
</dbReference>
<keyword evidence="6" id="KW-0408">Iron</keyword>
<comment type="cofactor">
    <cofactor evidence="1">
        <name>[4Fe-4S] cluster</name>
        <dbReference type="ChEBI" id="CHEBI:49883"/>
    </cofactor>
</comment>
<dbReference type="AlphaFoldDB" id="A0A133S765"/>
<dbReference type="PROSITE" id="PS51918">
    <property type="entry name" value="RADICAL_SAM"/>
    <property type="match status" value="1"/>
</dbReference>
<keyword evidence="5" id="KW-0479">Metal-binding</keyword>
<dbReference type="STRING" id="39777.B7L28_03515"/>
<dbReference type="SUPFAM" id="SSF102114">
    <property type="entry name" value="Radical SAM enzymes"/>
    <property type="match status" value="1"/>
</dbReference>
<sequence>MKVKLIQPRMLKRPMDTDLKIRMSPHLGLLTVANIIRHDCEVTIENENIRPIDFDDVPDLVGIAVTVDVLPRAIEIASIYRQKGVKVIAGGIHITTASSSVPKDAFDSLCIGFAENTWPQIIEDIKHNRLQSAYVSAPLTSGDDIVAPAYDMIDKTDYLWYNVVSTSRSCPHTCDFCYNSSGTHQYINRNIDDVLADIKRLGTKHIMFIDDNFIGNISWTKQFLERIKPLKLNWNAAVTMKIGQYPELMDLMQETGCQSLFIGFESISPQSLSSVHKMQNNREEFERLISELHKRGIMVNASFVFGLDGDTPETFKNTLDWIISQKIDTITSHIVTPYPGTEFYKRMEAQNRIFDHDLSKYNTSHVVVTPLGMSKEELEEGYLWIYQELYSIRNIFRRMPKTIGTIPAYLTFNFFYRRFGHFTSKVCELLTYKRIGLWAEKLSRYM</sequence>
<reference evidence="9 10" key="1">
    <citation type="submission" date="2016-01" db="EMBL/GenBank/DDBJ databases">
        <authorList>
            <person name="Oliw E.H."/>
        </authorList>
    </citation>
    <scope>NUCLEOTIDE SEQUENCE [LARGE SCALE GENOMIC DNA]</scope>
    <source>
        <strain evidence="9 10">CMW7756B</strain>
    </source>
</reference>
<keyword evidence="3" id="KW-0808">Transferase</keyword>
<evidence type="ECO:0000259" key="8">
    <source>
        <dbReference type="PROSITE" id="PS51918"/>
    </source>
</evidence>
<dbReference type="Pfam" id="PF04055">
    <property type="entry name" value="Radical_SAM"/>
    <property type="match status" value="1"/>
</dbReference>
<feature type="domain" description="Radical SAM core" evidence="8">
    <location>
        <begin position="156"/>
        <end position="374"/>
    </location>
</feature>
<dbReference type="InterPro" id="IPR058240">
    <property type="entry name" value="rSAM_sf"/>
</dbReference>
<dbReference type="SFLD" id="SFLDG01082">
    <property type="entry name" value="B12-binding_domain_containing"/>
    <property type="match status" value="1"/>
</dbReference>
<dbReference type="Gene3D" id="3.40.50.280">
    <property type="entry name" value="Cobalamin-binding domain"/>
    <property type="match status" value="1"/>
</dbReference>
<dbReference type="InterPro" id="IPR007197">
    <property type="entry name" value="rSAM"/>
</dbReference>
<dbReference type="GO" id="GO:0046872">
    <property type="term" value="F:metal ion binding"/>
    <property type="evidence" value="ECO:0007669"/>
    <property type="project" value="UniProtKB-KW"/>
</dbReference>
<dbReference type="Pfam" id="PF13282">
    <property type="entry name" value="DUF4070"/>
    <property type="match status" value="1"/>
</dbReference>
<dbReference type="InterPro" id="IPR025274">
    <property type="entry name" value="DUF4070"/>
</dbReference>
<evidence type="ECO:0000313" key="10">
    <source>
        <dbReference type="Proteomes" id="UP000070226"/>
    </source>
</evidence>
<name>A0A133S765_9FIRM</name>
<evidence type="ECO:0000256" key="5">
    <source>
        <dbReference type="ARBA" id="ARBA00022723"/>
    </source>
</evidence>
<evidence type="ECO:0000256" key="2">
    <source>
        <dbReference type="ARBA" id="ARBA00022603"/>
    </source>
</evidence>
<keyword evidence="2" id="KW-0489">Methyltransferase</keyword>
<dbReference type="Proteomes" id="UP000070226">
    <property type="component" value="Unassembled WGS sequence"/>
</dbReference>
<accession>A0A133S765</accession>
<dbReference type="InterPro" id="IPR051198">
    <property type="entry name" value="BchE-like"/>
</dbReference>
<proteinExistence type="predicted"/>
<dbReference type="InterPro" id="IPR034466">
    <property type="entry name" value="Methyltransferase_Class_B"/>
</dbReference>
<evidence type="ECO:0000256" key="4">
    <source>
        <dbReference type="ARBA" id="ARBA00022691"/>
    </source>
</evidence>
<dbReference type="GO" id="GO:0051539">
    <property type="term" value="F:4 iron, 4 sulfur cluster binding"/>
    <property type="evidence" value="ECO:0007669"/>
    <property type="project" value="UniProtKB-KW"/>
</dbReference>
<evidence type="ECO:0000313" key="9">
    <source>
        <dbReference type="EMBL" id="KXA65541.1"/>
    </source>
</evidence>
<dbReference type="SFLD" id="SFLDS00029">
    <property type="entry name" value="Radical_SAM"/>
    <property type="match status" value="1"/>
</dbReference>
<dbReference type="EMBL" id="LRQT01000003">
    <property type="protein sequence ID" value="KXA65541.1"/>
    <property type="molecule type" value="Genomic_DNA"/>
</dbReference>
<evidence type="ECO:0000256" key="7">
    <source>
        <dbReference type="ARBA" id="ARBA00023014"/>
    </source>
</evidence>
<dbReference type="SMART" id="SM00729">
    <property type="entry name" value="Elp3"/>
    <property type="match status" value="1"/>
</dbReference>
<dbReference type="PATRIC" id="fig|39777.7.peg.146"/>
<dbReference type="CDD" id="cd01335">
    <property type="entry name" value="Radical_SAM"/>
    <property type="match status" value="1"/>
</dbReference>
<evidence type="ECO:0000256" key="3">
    <source>
        <dbReference type="ARBA" id="ARBA00022679"/>
    </source>
</evidence>
<evidence type="ECO:0000256" key="1">
    <source>
        <dbReference type="ARBA" id="ARBA00001966"/>
    </source>
</evidence>
<dbReference type="InterPro" id="IPR023404">
    <property type="entry name" value="rSAM_horseshoe"/>
</dbReference>
<dbReference type="PANTHER" id="PTHR43409:SF7">
    <property type="entry name" value="BLL1977 PROTEIN"/>
    <property type="match status" value="1"/>
</dbReference>
<keyword evidence="4" id="KW-0949">S-adenosyl-L-methionine</keyword>
<keyword evidence="7" id="KW-0411">Iron-sulfur</keyword>
<comment type="caution">
    <text evidence="9">The sequence shown here is derived from an EMBL/GenBank/DDBJ whole genome shotgun (WGS) entry which is preliminary data.</text>
</comment>
<organism evidence="9">
    <name type="scientific">Veillonella atypica</name>
    <dbReference type="NCBI Taxonomy" id="39777"/>
    <lineage>
        <taxon>Bacteria</taxon>
        <taxon>Bacillati</taxon>
        <taxon>Bacillota</taxon>
        <taxon>Negativicutes</taxon>
        <taxon>Veillonellales</taxon>
        <taxon>Veillonellaceae</taxon>
        <taxon>Veillonella</taxon>
    </lineage>
</organism>
<dbReference type="RefSeq" id="WP_060807085.1">
    <property type="nucleotide sequence ID" value="NZ_KQ958051.1"/>
</dbReference>